<protein>
    <recommendedName>
        <fullName evidence="5">tRNA pseudouridine synthase B</fullName>
        <ecNumber evidence="5">5.4.99.25</ecNumber>
    </recommendedName>
    <alternativeName>
        <fullName evidence="5">tRNA pseudouridine(55) synthase</fullName>
        <shortName evidence="5">Psi55 synthase</shortName>
    </alternativeName>
    <alternativeName>
        <fullName evidence="5">tRNA pseudouridylate synthase</fullName>
    </alternativeName>
    <alternativeName>
        <fullName evidence="5">tRNA-uridine isomerase</fullName>
    </alternativeName>
</protein>
<evidence type="ECO:0000313" key="9">
    <source>
        <dbReference type="Proteomes" id="UP000012040"/>
    </source>
</evidence>
<evidence type="ECO:0000256" key="1">
    <source>
        <dbReference type="ARBA" id="ARBA00000385"/>
    </source>
</evidence>
<dbReference type="CDD" id="cd02573">
    <property type="entry name" value="PseudoU_synth_EcTruB"/>
    <property type="match status" value="1"/>
</dbReference>
<dbReference type="STRING" id="1184267.A11Q_1550"/>
<feature type="domain" description="Pseudouridine synthase II N-terminal" evidence="6">
    <location>
        <begin position="23"/>
        <end position="166"/>
    </location>
</feature>
<dbReference type="EC" id="5.4.99.25" evidence="5"/>
<comment type="similarity">
    <text evidence="2 5">Belongs to the pseudouridine synthase TruB family. Type 1 subfamily.</text>
</comment>
<dbReference type="Pfam" id="PF16198">
    <property type="entry name" value="TruB_C_2"/>
    <property type="match status" value="1"/>
</dbReference>
<evidence type="ECO:0000313" key="8">
    <source>
        <dbReference type="EMBL" id="AGH95766.1"/>
    </source>
</evidence>
<reference evidence="8 9" key="1">
    <citation type="journal article" date="2013" name="ISME J.">
        <title>By their genes ye shall know them: genomic signatures of predatory bacteria.</title>
        <authorList>
            <person name="Pasternak Z."/>
            <person name="Pietrokovski S."/>
            <person name="Rotem O."/>
            <person name="Gophna U."/>
            <person name="Lurie-Weinberger M.N."/>
            <person name="Jurkevitch E."/>
        </authorList>
    </citation>
    <scope>NUCLEOTIDE SEQUENCE [LARGE SCALE GENOMIC DNA]</scope>
    <source>
        <strain evidence="8 9">JSS</strain>
    </source>
</reference>
<evidence type="ECO:0000259" key="6">
    <source>
        <dbReference type="Pfam" id="PF01509"/>
    </source>
</evidence>
<proteinExistence type="inferred from homology"/>
<dbReference type="InterPro" id="IPR014780">
    <property type="entry name" value="tRNA_psdUridine_synth_TruB"/>
</dbReference>
<dbReference type="Proteomes" id="UP000012040">
    <property type="component" value="Chromosome"/>
</dbReference>
<organism evidence="8 9">
    <name type="scientific">Pseudobdellovibrio exovorus JSS</name>
    <dbReference type="NCBI Taxonomy" id="1184267"/>
    <lineage>
        <taxon>Bacteria</taxon>
        <taxon>Pseudomonadati</taxon>
        <taxon>Bdellovibrionota</taxon>
        <taxon>Bdellovibrionia</taxon>
        <taxon>Bdellovibrionales</taxon>
        <taxon>Pseudobdellovibrionaceae</taxon>
        <taxon>Pseudobdellovibrio</taxon>
    </lineage>
</organism>
<dbReference type="EMBL" id="CP003537">
    <property type="protein sequence ID" value="AGH95766.1"/>
    <property type="molecule type" value="Genomic_DNA"/>
</dbReference>
<dbReference type="NCBIfam" id="TIGR00431">
    <property type="entry name" value="TruB"/>
    <property type="match status" value="1"/>
</dbReference>
<evidence type="ECO:0000259" key="7">
    <source>
        <dbReference type="Pfam" id="PF16198"/>
    </source>
</evidence>
<dbReference type="RefSeq" id="WP_015470256.1">
    <property type="nucleotide sequence ID" value="NC_020813.1"/>
</dbReference>
<comment type="function">
    <text evidence="5">Responsible for synthesis of pseudouridine from uracil-55 in the psi GC loop of transfer RNAs.</text>
</comment>
<dbReference type="HOGENOM" id="CLU_032087_0_1_7"/>
<comment type="catalytic activity">
    <reaction evidence="1 5">
        <text>uridine(55) in tRNA = pseudouridine(55) in tRNA</text>
        <dbReference type="Rhea" id="RHEA:42532"/>
        <dbReference type="Rhea" id="RHEA-COMP:10101"/>
        <dbReference type="Rhea" id="RHEA-COMP:10102"/>
        <dbReference type="ChEBI" id="CHEBI:65314"/>
        <dbReference type="ChEBI" id="CHEBI:65315"/>
        <dbReference type="EC" id="5.4.99.25"/>
    </reaction>
</comment>
<keyword evidence="3 5" id="KW-0819">tRNA processing</keyword>
<dbReference type="PATRIC" id="fig|1184267.3.peg.1567"/>
<sequence length="295" mass="32667">MNGLLLINKPAGMTSHDVVSRVRYLLKTKEVGHSGTLDPMATGLMVLLIGEATKLSSYVTEGDKSYAVGIRPGVTTDTLDITGQILAEKQVQCSEGQIQELALSLVGEFQLPIPMFSAKKVDGKKLYEYAREGVQIEQPQKKMAFWNVTHQEPLKFHLHCSKGSFIRSWVQLLGDRMGCGAAMASLERTSSHQYNLTEAMTLAELASMEAQEVSRKLVPLDKALKGVKSIRVKGQDAVLMKNGQISHSLRSQLISRFNPDQDEIIQILPEEKGRLLALVGLEKQQGFKIKRVFNC</sequence>
<dbReference type="AlphaFoldDB" id="M4VCK2"/>
<keyword evidence="4 5" id="KW-0413">Isomerase</keyword>
<dbReference type="GO" id="GO:0160148">
    <property type="term" value="F:tRNA pseudouridine(55) synthase activity"/>
    <property type="evidence" value="ECO:0007669"/>
    <property type="project" value="UniProtKB-EC"/>
</dbReference>
<dbReference type="SUPFAM" id="SSF55120">
    <property type="entry name" value="Pseudouridine synthase"/>
    <property type="match status" value="1"/>
</dbReference>
<feature type="domain" description="tRNA pseudouridylate synthase B C-terminal" evidence="7">
    <location>
        <begin position="167"/>
        <end position="224"/>
    </location>
</feature>
<name>M4VCK2_9BACT</name>
<evidence type="ECO:0000256" key="5">
    <source>
        <dbReference type="HAMAP-Rule" id="MF_01080"/>
    </source>
</evidence>
<dbReference type="HAMAP" id="MF_01080">
    <property type="entry name" value="TruB_bact"/>
    <property type="match status" value="1"/>
</dbReference>
<accession>M4VCK2</accession>
<evidence type="ECO:0000256" key="3">
    <source>
        <dbReference type="ARBA" id="ARBA00022694"/>
    </source>
</evidence>
<dbReference type="GO" id="GO:1990481">
    <property type="term" value="P:mRNA pseudouridine synthesis"/>
    <property type="evidence" value="ECO:0007669"/>
    <property type="project" value="TreeGrafter"/>
</dbReference>
<dbReference type="Pfam" id="PF01509">
    <property type="entry name" value="TruB_N"/>
    <property type="match status" value="1"/>
</dbReference>
<dbReference type="InterPro" id="IPR032819">
    <property type="entry name" value="TruB_C"/>
</dbReference>
<feature type="active site" description="Nucleophile" evidence="5">
    <location>
        <position position="38"/>
    </location>
</feature>
<keyword evidence="9" id="KW-1185">Reference proteome</keyword>
<dbReference type="InterPro" id="IPR020103">
    <property type="entry name" value="PsdUridine_synth_cat_dom_sf"/>
</dbReference>
<dbReference type="PANTHER" id="PTHR13767:SF2">
    <property type="entry name" value="PSEUDOURIDYLATE SYNTHASE TRUB1"/>
    <property type="match status" value="1"/>
</dbReference>
<dbReference type="GO" id="GO:0003723">
    <property type="term" value="F:RNA binding"/>
    <property type="evidence" value="ECO:0007669"/>
    <property type="project" value="InterPro"/>
</dbReference>
<evidence type="ECO:0000256" key="2">
    <source>
        <dbReference type="ARBA" id="ARBA00005642"/>
    </source>
</evidence>
<dbReference type="KEGG" id="bex:A11Q_1550"/>
<dbReference type="InterPro" id="IPR002501">
    <property type="entry name" value="PsdUridine_synth_N"/>
</dbReference>
<gene>
    <name evidence="5" type="primary">truB</name>
    <name evidence="8" type="ORF">A11Q_1550</name>
</gene>
<dbReference type="Gene3D" id="3.30.2350.10">
    <property type="entry name" value="Pseudouridine synthase"/>
    <property type="match status" value="1"/>
</dbReference>
<evidence type="ECO:0000256" key="4">
    <source>
        <dbReference type="ARBA" id="ARBA00023235"/>
    </source>
</evidence>
<dbReference type="GO" id="GO:0031119">
    <property type="term" value="P:tRNA pseudouridine synthesis"/>
    <property type="evidence" value="ECO:0007669"/>
    <property type="project" value="UniProtKB-UniRule"/>
</dbReference>
<dbReference type="PANTHER" id="PTHR13767">
    <property type="entry name" value="TRNA-PSEUDOURIDINE SYNTHASE"/>
    <property type="match status" value="1"/>
</dbReference>
<dbReference type="eggNOG" id="COG0130">
    <property type="taxonomic scope" value="Bacteria"/>
</dbReference>